<accession>A0A3M7SYR9</accession>
<gene>
    <name evidence="1" type="ORF">BpHYR1_039269</name>
</gene>
<protein>
    <submittedName>
        <fullName evidence="1">Uncharacterized protein</fullName>
    </submittedName>
</protein>
<organism evidence="1 2">
    <name type="scientific">Brachionus plicatilis</name>
    <name type="common">Marine rotifer</name>
    <name type="synonym">Brachionus muelleri</name>
    <dbReference type="NCBI Taxonomy" id="10195"/>
    <lineage>
        <taxon>Eukaryota</taxon>
        <taxon>Metazoa</taxon>
        <taxon>Spiralia</taxon>
        <taxon>Gnathifera</taxon>
        <taxon>Rotifera</taxon>
        <taxon>Eurotatoria</taxon>
        <taxon>Monogononta</taxon>
        <taxon>Pseudotrocha</taxon>
        <taxon>Ploima</taxon>
        <taxon>Brachionidae</taxon>
        <taxon>Brachionus</taxon>
    </lineage>
</organism>
<proteinExistence type="predicted"/>
<evidence type="ECO:0000313" key="1">
    <source>
        <dbReference type="EMBL" id="RNA40882.1"/>
    </source>
</evidence>
<dbReference type="Proteomes" id="UP000276133">
    <property type="component" value="Unassembled WGS sequence"/>
</dbReference>
<dbReference type="EMBL" id="REGN01000577">
    <property type="protein sequence ID" value="RNA40882.1"/>
    <property type="molecule type" value="Genomic_DNA"/>
</dbReference>
<sequence>MLKLSHVALRHDQTKFKVSSLLEKFQKNERAKLDNQVFSTSQQSSPFELSSTISYTSTKSTKSSVLSANKVIANHPESRYVFFKTKCNPCVLDVNRLCIENDDDIDYFSSVHQPKFLSCKSTCSSVSSGSSAPSSLGRTENYLNILKIKDEDIQRKNMHHEGSKLKYSQILKVKTQVKFLKGTSFDYSIVENILTFYYILDIKS</sequence>
<reference evidence="1 2" key="1">
    <citation type="journal article" date="2018" name="Sci. Rep.">
        <title>Genomic signatures of local adaptation to the degree of environmental predictability in rotifers.</title>
        <authorList>
            <person name="Franch-Gras L."/>
            <person name="Hahn C."/>
            <person name="Garcia-Roger E.M."/>
            <person name="Carmona M.J."/>
            <person name="Serra M."/>
            <person name="Gomez A."/>
        </authorList>
    </citation>
    <scope>NUCLEOTIDE SEQUENCE [LARGE SCALE GENOMIC DNA]</scope>
    <source>
        <strain evidence="1">HYR1</strain>
    </source>
</reference>
<name>A0A3M7SYR9_BRAPC</name>
<comment type="caution">
    <text evidence="1">The sequence shown here is derived from an EMBL/GenBank/DDBJ whole genome shotgun (WGS) entry which is preliminary data.</text>
</comment>
<dbReference type="AlphaFoldDB" id="A0A3M7SYR9"/>
<evidence type="ECO:0000313" key="2">
    <source>
        <dbReference type="Proteomes" id="UP000276133"/>
    </source>
</evidence>
<keyword evidence="2" id="KW-1185">Reference proteome</keyword>